<proteinExistence type="predicted"/>
<feature type="transmembrane region" description="Helical" evidence="1">
    <location>
        <begin position="52"/>
        <end position="70"/>
    </location>
</feature>
<comment type="caution">
    <text evidence="2">The sequence shown here is derived from an EMBL/GenBank/DDBJ whole genome shotgun (WGS) entry which is preliminary data.</text>
</comment>
<keyword evidence="1" id="KW-0812">Transmembrane</keyword>
<dbReference type="AlphaFoldDB" id="A0A9Q1IMG1"/>
<dbReference type="Proteomes" id="UP001152622">
    <property type="component" value="Chromosome 12"/>
</dbReference>
<keyword evidence="1" id="KW-0472">Membrane</keyword>
<gene>
    <name evidence="2" type="ORF">SKAU_G00292810</name>
</gene>
<feature type="transmembrane region" description="Helical" evidence="1">
    <location>
        <begin position="31"/>
        <end position="47"/>
    </location>
</feature>
<name>A0A9Q1IMG1_SYNKA</name>
<organism evidence="2 3">
    <name type="scientific">Synaphobranchus kaupii</name>
    <name type="common">Kaup's arrowtooth eel</name>
    <dbReference type="NCBI Taxonomy" id="118154"/>
    <lineage>
        <taxon>Eukaryota</taxon>
        <taxon>Metazoa</taxon>
        <taxon>Chordata</taxon>
        <taxon>Craniata</taxon>
        <taxon>Vertebrata</taxon>
        <taxon>Euteleostomi</taxon>
        <taxon>Actinopterygii</taxon>
        <taxon>Neopterygii</taxon>
        <taxon>Teleostei</taxon>
        <taxon>Anguilliformes</taxon>
        <taxon>Synaphobranchidae</taxon>
        <taxon>Synaphobranchus</taxon>
    </lineage>
</organism>
<evidence type="ECO:0000313" key="2">
    <source>
        <dbReference type="EMBL" id="KAJ8345088.1"/>
    </source>
</evidence>
<evidence type="ECO:0000256" key="1">
    <source>
        <dbReference type="SAM" id="Phobius"/>
    </source>
</evidence>
<keyword evidence="3" id="KW-1185">Reference proteome</keyword>
<dbReference type="EMBL" id="JAINUF010000012">
    <property type="protein sequence ID" value="KAJ8345088.1"/>
    <property type="molecule type" value="Genomic_DNA"/>
</dbReference>
<reference evidence="2" key="1">
    <citation type="journal article" date="2023" name="Science">
        <title>Genome structures resolve the early diversification of teleost fishes.</title>
        <authorList>
            <person name="Parey E."/>
            <person name="Louis A."/>
            <person name="Montfort J."/>
            <person name="Bouchez O."/>
            <person name="Roques C."/>
            <person name="Iampietro C."/>
            <person name="Lluch J."/>
            <person name="Castinel A."/>
            <person name="Donnadieu C."/>
            <person name="Desvignes T."/>
            <person name="Floi Bucao C."/>
            <person name="Jouanno E."/>
            <person name="Wen M."/>
            <person name="Mejri S."/>
            <person name="Dirks R."/>
            <person name="Jansen H."/>
            <person name="Henkel C."/>
            <person name="Chen W.J."/>
            <person name="Zahm M."/>
            <person name="Cabau C."/>
            <person name="Klopp C."/>
            <person name="Thompson A.W."/>
            <person name="Robinson-Rechavi M."/>
            <person name="Braasch I."/>
            <person name="Lecointre G."/>
            <person name="Bobe J."/>
            <person name="Postlethwait J.H."/>
            <person name="Berthelot C."/>
            <person name="Roest Crollius H."/>
            <person name="Guiguen Y."/>
        </authorList>
    </citation>
    <scope>NUCLEOTIDE SEQUENCE</scope>
    <source>
        <strain evidence="2">WJC10195</strain>
    </source>
</reference>
<accession>A0A9Q1IMG1</accession>
<sequence length="103" mass="12295">MAWKSDEYADVSFECKVSVPDSLAYCDSADFFISVALLMLLICTAVFNMRSFALFCWLLFSLFLFLYSNVKHFTLHFMYERCYTNNVYYYYYYNSIFAIANRI</sequence>
<keyword evidence="1" id="KW-1133">Transmembrane helix</keyword>
<evidence type="ECO:0000313" key="3">
    <source>
        <dbReference type="Proteomes" id="UP001152622"/>
    </source>
</evidence>
<protein>
    <submittedName>
        <fullName evidence="2">Uncharacterized protein</fullName>
    </submittedName>
</protein>